<name>W6UTJ6_ECHGR</name>
<gene>
    <name evidence="2" type="ORF">EGR_03511</name>
</gene>
<evidence type="ECO:0000259" key="1">
    <source>
        <dbReference type="Pfam" id="PF18996"/>
    </source>
</evidence>
<feature type="domain" description="DUF5726" evidence="1">
    <location>
        <begin position="14"/>
        <end position="74"/>
    </location>
</feature>
<dbReference type="RefSeq" id="XP_024352893.1">
    <property type="nucleotide sequence ID" value="XM_024492760.1"/>
</dbReference>
<dbReference type="KEGG" id="egl:EGR_03511"/>
<dbReference type="AlphaFoldDB" id="W6UTJ6"/>
<dbReference type="Proteomes" id="UP000019149">
    <property type="component" value="Unassembled WGS sequence"/>
</dbReference>
<dbReference type="EMBL" id="APAU02000018">
    <property type="protein sequence ID" value="EUB61697.1"/>
    <property type="molecule type" value="Genomic_DNA"/>
</dbReference>
<dbReference type="InterPro" id="IPR043784">
    <property type="entry name" value="DUF5726"/>
</dbReference>
<evidence type="ECO:0000313" key="3">
    <source>
        <dbReference type="Proteomes" id="UP000019149"/>
    </source>
</evidence>
<dbReference type="OMA" id="CDIDIDQ"/>
<organism evidence="2 3">
    <name type="scientific">Echinococcus granulosus</name>
    <name type="common">Hydatid tapeworm</name>
    <dbReference type="NCBI Taxonomy" id="6210"/>
    <lineage>
        <taxon>Eukaryota</taxon>
        <taxon>Metazoa</taxon>
        <taxon>Spiralia</taxon>
        <taxon>Lophotrochozoa</taxon>
        <taxon>Platyhelminthes</taxon>
        <taxon>Cestoda</taxon>
        <taxon>Eucestoda</taxon>
        <taxon>Cyclophyllidea</taxon>
        <taxon>Taeniidae</taxon>
        <taxon>Echinococcus</taxon>
        <taxon>Echinococcus granulosus group</taxon>
    </lineage>
</organism>
<keyword evidence="3" id="KW-1185">Reference proteome</keyword>
<proteinExistence type="predicted"/>
<sequence length="158" mass="17232">MDLVPKNTPHSLRSPHGLFLAAVDGGITHDTDIGQCCDKLAQLVIDLEERSLVRDFFLRFQKADEDDKEYAKNLQLLAGRGFIGCLSNKVSSWVTVQFRHGVGPPTLVEKLCDAKTNSLGQLVKLTTLGGPDLPEASKLVQADVVASRPSSPWAIHLD</sequence>
<dbReference type="GeneID" id="36339226"/>
<dbReference type="OrthoDB" id="10393274at2759"/>
<reference evidence="2 3" key="1">
    <citation type="journal article" date="2013" name="Nat. Genet.">
        <title>The genome of the hydatid tapeworm Echinococcus granulosus.</title>
        <authorList>
            <person name="Zheng H."/>
            <person name="Zhang W."/>
            <person name="Zhang L."/>
            <person name="Zhang Z."/>
            <person name="Li J."/>
            <person name="Lu G."/>
            <person name="Zhu Y."/>
            <person name="Wang Y."/>
            <person name="Huang Y."/>
            <person name="Liu J."/>
            <person name="Kang H."/>
            <person name="Chen J."/>
            <person name="Wang L."/>
            <person name="Chen A."/>
            <person name="Yu S."/>
            <person name="Gao Z."/>
            <person name="Jin L."/>
            <person name="Gu W."/>
            <person name="Wang Z."/>
            <person name="Zhao L."/>
            <person name="Shi B."/>
            <person name="Wen H."/>
            <person name="Lin R."/>
            <person name="Jones M.K."/>
            <person name="Brejova B."/>
            <person name="Vinar T."/>
            <person name="Zhao G."/>
            <person name="McManus D.P."/>
            <person name="Chen Z."/>
            <person name="Zhou Y."/>
            <person name="Wang S."/>
        </authorList>
    </citation>
    <scope>NUCLEOTIDE SEQUENCE [LARGE SCALE GENOMIC DNA]</scope>
</reference>
<dbReference type="Pfam" id="PF18996">
    <property type="entry name" value="DUF5726"/>
    <property type="match status" value="1"/>
</dbReference>
<evidence type="ECO:0000313" key="2">
    <source>
        <dbReference type="EMBL" id="EUB61697.1"/>
    </source>
</evidence>
<accession>W6UTJ6</accession>
<dbReference type="CTD" id="36339226"/>
<protein>
    <recommendedName>
        <fullName evidence="1">DUF5726 domain-containing protein</fullName>
    </recommendedName>
</protein>
<comment type="caution">
    <text evidence="2">The sequence shown here is derived from an EMBL/GenBank/DDBJ whole genome shotgun (WGS) entry which is preliminary data.</text>
</comment>